<dbReference type="GO" id="GO:0016787">
    <property type="term" value="F:hydrolase activity"/>
    <property type="evidence" value="ECO:0007669"/>
    <property type="project" value="UniProtKB-KW"/>
</dbReference>
<evidence type="ECO:0000256" key="1">
    <source>
        <dbReference type="ARBA" id="ARBA00001946"/>
    </source>
</evidence>
<keyword evidence="2" id="KW-0378">Hydrolase</keyword>
<evidence type="ECO:0000313" key="4">
    <source>
        <dbReference type="EMBL" id="GHO97189.1"/>
    </source>
</evidence>
<reference evidence="4" key="1">
    <citation type="submission" date="2020-10" db="EMBL/GenBank/DDBJ databases">
        <title>Taxonomic study of unclassified bacteria belonging to the class Ktedonobacteria.</title>
        <authorList>
            <person name="Yabe S."/>
            <person name="Wang C.M."/>
            <person name="Zheng Y."/>
            <person name="Sakai Y."/>
            <person name="Cavaletti L."/>
            <person name="Monciardini P."/>
            <person name="Donadio S."/>
        </authorList>
    </citation>
    <scope>NUCLEOTIDE SEQUENCE</scope>
    <source>
        <strain evidence="4">ID150040</strain>
    </source>
</reference>
<comment type="caution">
    <text evidence="4">The sequence shown here is derived from an EMBL/GenBank/DDBJ whole genome shotgun (WGS) entry which is preliminary data.</text>
</comment>
<dbReference type="InterPro" id="IPR000086">
    <property type="entry name" value="NUDIX_hydrolase_dom"/>
</dbReference>
<organism evidence="4 5">
    <name type="scientific">Reticulibacter mediterranei</name>
    <dbReference type="NCBI Taxonomy" id="2778369"/>
    <lineage>
        <taxon>Bacteria</taxon>
        <taxon>Bacillati</taxon>
        <taxon>Chloroflexota</taxon>
        <taxon>Ktedonobacteria</taxon>
        <taxon>Ktedonobacterales</taxon>
        <taxon>Reticulibacteraceae</taxon>
        <taxon>Reticulibacter</taxon>
    </lineage>
</organism>
<proteinExistence type="predicted"/>
<dbReference type="RefSeq" id="WP_220207766.1">
    <property type="nucleotide sequence ID" value="NZ_BNJK01000001.1"/>
</dbReference>
<dbReference type="Proteomes" id="UP000597444">
    <property type="component" value="Unassembled WGS sequence"/>
</dbReference>
<protein>
    <submittedName>
        <fullName evidence="4">ADP-ribose pyrophosphatase</fullName>
    </submittedName>
</protein>
<dbReference type="EMBL" id="BNJK01000001">
    <property type="protein sequence ID" value="GHO97189.1"/>
    <property type="molecule type" value="Genomic_DNA"/>
</dbReference>
<dbReference type="Pfam" id="PF00293">
    <property type="entry name" value="NUDIX"/>
    <property type="match status" value="1"/>
</dbReference>
<name>A0A8J3ISQ4_9CHLR</name>
<dbReference type="PROSITE" id="PS51462">
    <property type="entry name" value="NUDIX"/>
    <property type="match status" value="1"/>
</dbReference>
<accession>A0A8J3ISQ4</accession>
<comment type="cofactor">
    <cofactor evidence="1">
        <name>Mg(2+)</name>
        <dbReference type="ChEBI" id="CHEBI:18420"/>
    </cofactor>
</comment>
<dbReference type="CDD" id="cd18880">
    <property type="entry name" value="NUDIX_ADPRase"/>
    <property type="match status" value="1"/>
</dbReference>
<dbReference type="InterPro" id="IPR015797">
    <property type="entry name" value="NUDIX_hydrolase-like_dom_sf"/>
</dbReference>
<keyword evidence="5" id="KW-1185">Reference proteome</keyword>
<dbReference type="SUPFAM" id="SSF55811">
    <property type="entry name" value="Nudix"/>
    <property type="match status" value="1"/>
</dbReference>
<dbReference type="PANTHER" id="PTHR43046:SF14">
    <property type="entry name" value="MUTT_NUDIX FAMILY PROTEIN"/>
    <property type="match status" value="1"/>
</dbReference>
<evidence type="ECO:0000259" key="3">
    <source>
        <dbReference type="PROSITE" id="PS51462"/>
    </source>
</evidence>
<dbReference type="Gene3D" id="3.90.79.10">
    <property type="entry name" value="Nucleoside Triphosphate Pyrophosphohydrolase"/>
    <property type="match status" value="1"/>
</dbReference>
<dbReference type="AlphaFoldDB" id="A0A8J3ISQ4"/>
<evidence type="ECO:0000313" key="5">
    <source>
        <dbReference type="Proteomes" id="UP000597444"/>
    </source>
</evidence>
<dbReference type="PANTHER" id="PTHR43046">
    <property type="entry name" value="GDP-MANNOSE MANNOSYL HYDROLASE"/>
    <property type="match status" value="1"/>
</dbReference>
<feature type="domain" description="Nudix hydrolase" evidence="3">
    <location>
        <begin position="1"/>
        <end position="142"/>
    </location>
</feature>
<sequence length="158" mass="17650">MKIRTAAKALIVQDNKLLVIEYNDAFDPVHDTYFVLPGGGQQHSEPLDQTLQRECQEEINVDVEVKDLIFIREYIGKNHSHTGHADIHQVEFFFLCTIRAGQPGIGHTPDTGQIGVQWVALDALESSNFYPQAARKTLATLLSGEHIPSHTVYLGDID</sequence>
<evidence type="ECO:0000256" key="2">
    <source>
        <dbReference type="ARBA" id="ARBA00022801"/>
    </source>
</evidence>
<gene>
    <name evidence="4" type="ORF">KSF_072370</name>
</gene>